<evidence type="ECO:0008006" key="3">
    <source>
        <dbReference type="Google" id="ProtNLM"/>
    </source>
</evidence>
<dbReference type="GO" id="GO:0003676">
    <property type="term" value="F:nucleic acid binding"/>
    <property type="evidence" value="ECO:0007669"/>
    <property type="project" value="InterPro"/>
</dbReference>
<organism evidence="1 2">
    <name type="scientific">Allomyces macrogynus (strain ATCC 38327)</name>
    <name type="common">Allomyces javanicus var. macrogynus</name>
    <dbReference type="NCBI Taxonomy" id="578462"/>
    <lineage>
        <taxon>Eukaryota</taxon>
        <taxon>Fungi</taxon>
        <taxon>Fungi incertae sedis</taxon>
        <taxon>Blastocladiomycota</taxon>
        <taxon>Blastocladiomycetes</taxon>
        <taxon>Blastocladiales</taxon>
        <taxon>Blastocladiaceae</taxon>
        <taxon>Allomyces</taxon>
    </lineage>
</organism>
<dbReference type="InterPro" id="IPR012337">
    <property type="entry name" value="RNaseH-like_sf"/>
</dbReference>
<dbReference type="InterPro" id="IPR036397">
    <property type="entry name" value="RNaseH_sf"/>
</dbReference>
<feature type="non-terminal residue" evidence="1">
    <location>
        <position position="1"/>
    </location>
</feature>
<dbReference type="AlphaFoldDB" id="A0A0L0TF33"/>
<sequence>RLNADNSTHIAFANYAIKEKSYWQVAFDGSLTKPHESVAKVAEQLIWISMGAATACATTETTAAAVTIQDCSISVQWAMDNPKFDSSRDICMFGVKRKPATAFHPPSDGQAEGTNRESSRIWKMALHDFNGTRWKNMVPNVQLAYSSARHHAHGMSPLQAPVGTCPQVQAALKPKVCNDIWNLFPT</sequence>
<dbReference type="Proteomes" id="UP000054350">
    <property type="component" value="Unassembled WGS sequence"/>
</dbReference>
<reference evidence="1 2" key="1">
    <citation type="submission" date="2009-11" db="EMBL/GenBank/DDBJ databases">
        <title>Annotation of Allomyces macrogynus ATCC 38327.</title>
        <authorList>
            <consortium name="The Broad Institute Genome Sequencing Platform"/>
            <person name="Russ C."/>
            <person name="Cuomo C."/>
            <person name="Burger G."/>
            <person name="Gray M.W."/>
            <person name="Holland P.W.H."/>
            <person name="King N."/>
            <person name="Lang F.B.F."/>
            <person name="Roger A.J."/>
            <person name="Ruiz-Trillo I."/>
            <person name="Young S.K."/>
            <person name="Zeng Q."/>
            <person name="Gargeya S."/>
            <person name="Fitzgerald M."/>
            <person name="Haas B."/>
            <person name="Abouelleil A."/>
            <person name="Alvarado L."/>
            <person name="Arachchi H.M."/>
            <person name="Berlin A."/>
            <person name="Chapman S.B."/>
            <person name="Gearin G."/>
            <person name="Goldberg J."/>
            <person name="Griggs A."/>
            <person name="Gujja S."/>
            <person name="Hansen M."/>
            <person name="Heiman D."/>
            <person name="Howarth C."/>
            <person name="Larimer J."/>
            <person name="Lui A."/>
            <person name="MacDonald P.J.P."/>
            <person name="McCowen C."/>
            <person name="Montmayeur A."/>
            <person name="Murphy C."/>
            <person name="Neiman D."/>
            <person name="Pearson M."/>
            <person name="Priest M."/>
            <person name="Roberts A."/>
            <person name="Saif S."/>
            <person name="Shea T."/>
            <person name="Sisk P."/>
            <person name="Stolte C."/>
            <person name="Sykes S."/>
            <person name="Wortman J."/>
            <person name="Nusbaum C."/>
            <person name="Birren B."/>
        </authorList>
    </citation>
    <scope>NUCLEOTIDE SEQUENCE [LARGE SCALE GENOMIC DNA]</scope>
    <source>
        <strain evidence="1 2">ATCC 38327</strain>
    </source>
</reference>
<dbReference type="VEuPathDB" id="FungiDB:AMAG_20790"/>
<evidence type="ECO:0000313" key="1">
    <source>
        <dbReference type="EMBL" id="KNE73448.1"/>
    </source>
</evidence>
<accession>A0A0L0TF33</accession>
<gene>
    <name evidence="1" type="ORF">AMAG_20790</name>
</gene>
<dbReference type="EMBL" id="GG745426">
    <property type="protein sequence ID" value="KNE73448.1"/>
    <property type="molecule type" value="Genomic_DNA"/>
</dbReference>
<name>A0A0L0TF33_ALLM3</name>
<protein>
    <recommendedName>
        <fullName evidence="3">Integrase catalytic domain-containing protein</fullName>
    </recommendedName>
</protein>
<evidence type="ECO:0000313" key="2">
    <source>
        <dbReference type="Proteomes" id="UP000054350"/>
    </source>
</evidence>
<dbReference type="SUPFAM" id="SSF53098">
    <property type="entry name" value="Ribonuclease H-like"/>
    <property type="match status" value="1"/>
</dbReference>
<proteinExistence type="predicted"/>
<keyword evidence="2" id="KW-1185">Reference proteome</keyword>
<reference evidence="2" key="2">
    <citation type="submission" date="2009-11" db="EMBL/GenBank/DDBJ databases">
        <title>The Genome Sequence of Allomyces macrogynus strain ATCC 38327.</title>
        <authorList>
            <consortium name="The Broad Institute Genome Sequencing Platform"/>
            <person name="Russ C."/>
            <person name="Cuomo C."/>
            <person name="Shea T."/>
            <person name="Young S.K."/>
            <person name="Zeng Q."/>
            <person name="Koehrsen M."/>
            <person name="Haas B."/>
            <person name="Borodovsky M."/>
            <person name="Guigo R."/>
            <person name="Alvarado L."/>
            <person name="Berlin A."/>
            <person name="Borenstein D."/>
            <person name="Chen Z."/>
            <person name="Engels R."/>
            <person name="Freedman E."/>
            <person name="Gellesch M."/>
            <person name="Goldberg J."/>
            <person name="Griggs A."/>
            <person name="Gujja S."/>
            <person name="Heiman D."/>
            <person name="Hepburn T."/>
            <person name="Howarth C."/>
            <person name="Jen D."/>
            <person name="Larson L."/>
            <person name="Lewis B."/>
            <person name="Mehta T."/>
            <person name="Park D."/>
            <person name="Pearson M."/>
            <person name="Roberts A."/>
            <person name="Saif S."/>
            <person name="Shenoy N."/>
            <person name="Sisk P."/>
            <person name="Stolte C."/>
            <person name="Sykes S."/>
            <person name="Walk T."/>
            <person name="White J."/>
            <person name="Yandava C."/>
            <person name="Burger G."/>
            <person name="Gray M.W."/>
            <person name="Holland P.W.H."/>
            <person name="King N."/>
            <person name="Lang F.B.F."/>
            <person name="Roger A.J."/>
            <person name="Ruiz-Trillo I."/>
            <person name="Lander E."/>
            <person name="Nusbaum C."/>
        </authorList>
    </citation>
    <scope>NUCLEOTIDE SEQUENCE [LARGE SCALE GENOMIC DNA]</scope>
    <source>
        <strain evidence="2">ATCC 38327</strain>
    </source>
</reference>
<dbReference type="Gene3D" id="3.30.420.10">
    <property type="entry name" value="Ribonuclease H-like superfamily/Ribonuclease H"/>
    <property type="match status" value="1"/>
</dbReference>